<reference evidence="1" key="1">
    <citation type="submission" date="2021-03" db="EMBL/GenBank/DDBJ databases">
        <title>Genome sequencing and assembly of Tianweitania sediminis.</title>
        <authorList>
            <person name="Chhetri G."/>
        </authorList>
    </citation>
    <scope>NUCLEOTIDE SEQUENCE</scope>
    <source>
        <strain evidence="1">Z8</strain>
    </source>
</reference>
<accession>A0A8J7QZC6</accession>
<gene>
    <name evidence="1" type="ORF">J5Y06_02930</name>
</gene>
<dbReference type="CDD" id="cd03784">
    <property type="entry name" value="GT1_Gtf-like"/>
    <property type="match status" value="1"/>
</dbReference>
<proteinExistence type="predicted"/>
<dbReference type="InterPro" id="IPR002213">
    <property type="entry name" value="UDP_glucos_trans"/>
</dbReference>
<dbReference type="RefSeq" id="WP_209333603.1">
    <property type="nucleotide sequence ID" value="NZ_JAGIYY010000001.1"/>
</dbReference>
<dbReference type="PANTHER" id="PTHR48050:SF13">
    <property type="entry name" value="STEROL 3-BETA-GLUCOSYLTRANSFERASE UGT80A2"/>
    <property type="match status" value="1"/>
</dbReference>
<dbReference type="InterPro" id="IPR050426">
    <property type="entry name" value="Glycosyltransferase_28"/>
</dbReference>
<dbReference type="PANTHER" id="PTHR48050">
    <property type="entry name" value="STEROL 3-BETA-GLUCOSYLTRANSFERASE"/>
    <property type="match status" value="1"/>
</dbReference>
<dbReference type="AlphaFoldDB" id="A0A8J7QZC6"/>
<dbReference type="GO" id="GO:0008194">
    <property type="term" value="F:UDP-glycosyltransferase activity"/>
    <property type="evidence" value="ECO:0007669"/>
    <property type="project" value="InterPro"/>
</dbReference>
<dbReference type="GO" id="GO:0017000">
    <property type="term" value="P:antibiotic biosynthetic process"/>
    <property type="evidence" value="ECO:0007669"/>
    <property type="project" value="UniProtKB-ARBA"/>
</dbReference>
<sequence>MRIAFFSPPFFSHLDVMGAIAGELSKLGHECVLVGHPRLADKLPKGLQLAALDESACAWTPESVVTHARSPDLVFGIRRTIRDMAAMTHDLCRQAPAMLRALQVDGIVCDQMEAAGSLVAEHLRLPFVAVAAAVPINREPLVPLPVLPFSFDQGEQALHRNRIAARIADWMTAAHHNVIAQEAERLGCTRKQTLSDCLSPLAQISQLTADLDLPRQALPPSFHYVGPLRTGPAPAQGATLPPLDSKWPFVFASLGTLQGHRLGLWHKIAKACRRLHLQLLVAHCGGLTDAQAATIDADFVVDRVSQSEAMQRADLVITHGGVNTVLDAITAKVPMLCIPLAFDQPGMAARVKRCGVGEGVPARAGSRRIETALRALLQNKSAFQAAMQPLAEEMRTGGGAARAAAIIEAAITTRAPVIRATERLAA</sequence>
<protein>
    <submittedName>
        <fullName evidence="1">Glycosyltransferase family 1 protein</fullName>
    </submittedName>
</protein>
<dbReference type="Pfam" id="PF00201">
    <property type="entry name" value="UDPGT"/>
    <property type="match status" value="1"/>
</dbReference>
<evidence type="ECO:0000313" key="1">
    <source>
        <dbReference type="EMBL" id="MBP0437608.1"/>
    </source>
</evidence>
<dbReference type="EMBL" id="JAGIYY010000001">
    <property type="protein sequence ID" value="MBP0437608.1"/>
    <property type="molecule type" value="Genomic_DNA"/>
</dbReference>
<dbReference type="Proteomes" id="UP000666240">
    <property type="component" value="Unassembled WGS sequence"/>
</dbReference>
<dbReference type="Gene3D" id="3.40.50.2000">
    <property type="entry name" value="Glycogen Phosphorylase B"/>
    <property type="match status" value="2"/>
</dbReference>
<dbReference type="SUPFAM" id="SSF53756">
    <property type="entry name" value="UDP-Glycosyltransferase/glycogen phosphorylase"/>
    <property type="match status" value="1"/>
</dbReference>
<keyword evidence="2" id="KW-1185">Reference proteome</keyword>
<organism evidence="1 2">
    <name type="scientific">Tianweitania sediminis</name>
    <dbReference type="NCBI Taxonomy" id="1502156"/>
    <lineage>
        <taxon>Bacteria</taxon>
        <taxon>Pseudomonadati</taxon>
        <taxon>Pseudomonadota</taxon>
        <taxon>Alphaproteobacteria</taxon>
        <taxon>Hyphomicrobiales</taxon>
        <taxon>Phyllobacteriaceae</taxon>
        <taxon>Tianweitania</taxon>
    </lineage>
</organism>
<comment type="caution">
    <text evidence="1">The sequence shown here is derived from an EMBL/GenBank/DDBJ whole genome shotgun (WGS) entry which is preliminary data.</text>
</comment>
<evidence type="ECO:0000313" key="2">
    <source>
        <dbReference type="Proteomes" id="UP000666240"/>
    </source>
</evidence>
<name>A0A8J7QZC6_9HYPH</name>